<keyword evidence="2" id="KW-1133">Transmembrane helix</keyword>
<sequence>MSDRWDPRPRGRGPSRSAAPPPPAPRPPSAPGGSGRGPSRWSTRSGGQGTPRPAPAGGSRPGQSGTFAVGPGYPWPLVVLGAVVLTGLLAWLLLHRGGLLGLMFPIGYLVVCMLGVAMVRAESVAVPALGAPVVAFLGLVIAAIVTGDTASSTLFLLGVFAPLAELFWWMLVATAACLVVGFLRFRQVRPGWSPAAAVRGSGAA</sequence>
<feature type="compositionally biased region" description="Pro residues" evidence="1">
    <location>
        <begin position="19"/>
        <end position="30"/>
    </location>
</feature>
<feature type="transmembrane region" description="Helical" evidence="2">
    <location>
        <begin position="166"/>
        <end position="185"/>
    </location>
</feature>
<feature type="compositionally biased region" description="Low complexity" evidence="1">
    <location>
        <begin position="55"/>
        <end position="65"/>
    </location>
</feature>
<feature type="region of interest" description="Disordered" evidence="1">
    <location>
        <begin position="1"/>
        <end position="65"/>
    </location>
</feature>
<gene>
    <name evidence="4" type="ORF">LQ327_19970</name>
</gene>
<feature type="transmembrane region" description="Helical" evidence="2">
    <location>
        <begin position="73"/>
        <end position="93"/>
    </location>
</feature>
<accession>A0ABS8PCM6</accession>
<dbReference type="Pfam" id="PF20177">
    <property type="entry name" value="DUF6542"/>
    <property type="match status" value="1"/>
</dbReference>
<dbReference type="InterPro" id="IPR046672">
    <property type="entry name" value="DUF6542"/>
</dbReference>
<feature type="transmembrane region" description="Helical" evidence="2">
    <location>
        <begin position="99"/>
        <end position="119"/>
    </location>
</feature>
<keyword evidence="2" id="KW-0812">Transmembrane</keyword>
<feature type="transmembrane region" description="Helical" evidence="2">
    <location>
        <begin position="126"/>
        <end position="146"/>
    </location>
</feature>
<reference evidence="4 5" key="1">
    <citation type="submission" date="2021-11" db="EMBL/GenBank/DDBJ databases">
        <title>Draft genome sequence of Actinomycetospora sp. SF1 isolated from the rhizosphere soil.</title>
        <authorList>
            <person name="Duangmal K."/>
            <person name="Chantavorakit T."/>
        </authorList>
    </citation>
    <scope>NUCLEOTIDE SEQUENCE [LARGE SCALE GENOMIC DNA]</scope>
    <source>
        <strain evidence="4 5">TBRC 5722</strain>
    </source>
</reference>
<evidence type="ECO:0000256" key="2">
    <source>
        <dbReference type="SAM" id="Phobius"/>
    </source>
</evidence>
<keyword evidence="2" id="KW-0472">Membrane</keyword>
<evidence type="ECO:0000313" key="5">
    <source>
        <dbReference type="Proteomes" id="UP001199469"/>
    </source>
</evidence>
<evidence type="ECO:0000256" key="1">
    <source>
        <dbReference type="SAM" id="MobiDB-lite"/>
    </source>
</evidence>
<organism evidence="4 5">
    <name type="scientific">Actinomycetospora endophytica</name>
    <dbReference type="NCBI Taxonomy" id="2291215"/>
    <lineage>
        <taxon>Bacteria</taxon>
        <taxon>Bacillati</taxon>
        <taxon>Actinomycetota</taxon>
        <taxon>Actinomycetes</taxon>
        <taxon>Pseudonocardiales</taxon>
        <taxon>Pseudonocardiaceae</taxon>
        <taxon>Actinomycetospora</taxon>
    </lineage>
</organism>
<proteinExistence type="predicted"/>
<protein>
    <recommendedName>
        <fullName evidence="3">DUF6542 domain-containing protein</fullName>
    </recommendedName>
</protein>
<evidence type="ECO:0000313" key="4">
    <source>
        <dbReference type="EMBL" id="MCD2195652.1"/>
    </source>
</evidence>
<dbReference type="RefSeq" id="WP_230736942.1">
    <property type="nucleotide sequence ID" value="NZ_JAJNDB010000004.1"/>
</dbReference>
<dbReference type="Proteomes" id="UP001199469">
    <property type="component" value="Unassembled WGS sequence"/>
</dbReference>
<comment type="caution">
    <text evidence="4">The sequence shown here is derived from an EMBL/GenBank/DDBJ whole genome shotgun (WGS) entry which is preliminary data.</text>
</comment>
<dbReference type="EMBL" id="JAJNDB010000004">
    <property type="protein sequence ID" value="MCD2195652.1"/>
    <property type="molecule type" value="Genomic_DNA"/>
</dbReference>
<name>A0ABS8PCM6_9PSEU</name>
<evidence type="ECO:0000259" key="3">
    <source>
        <dbReference type="Pfam" id="PF20177"/>
    </source>
</evidence>
<feature type="domain" description="DUF6542" evidence="3">
    <location>
        <begin position="72"/>
        <end position="185"/>
    </location>
</feature>
<keyword evidence="5" id="KW-1185">Reference proteome</keyword>